<keyword evidence="1" id="KW-1133">Transmembrane helix</keyword>
<dbReference type="RefSeq" id="WP_147203549.1">
    <property type="nucleotide sequence ID" value="NZ_BJYT01000006.1"/>
</dbReference>
<proteinExistence type="predicted"/>
<gene>
    <name evidence="2" type="ORF">SAE01_19220</name>
</gene>
<comment type="caution">
    <text evidence="2">The sequence shown here is derived from an EMBL/GenBank/DDBJ whole genome shotgun (WGS) entry which is preliminary data.</text>
</comment>
<keyword evidence="3" id="KW-1185">Reference proteome</keyword>
<protein>
    <submittedName>
        <fullName evidence="2">Uncharacterized protein</fullName>
    </submittedName>
</protein>
<dbReference type="OrthoDB" id="9932076at2"/>
<reference evidence="2 3" key="1">
    <citation type="submission" date="2019-07" db="EMBL/GenBank/DDBJ databases">
        <title>Whole genome shotgun sequence of Segetibacter aerophilus NBRC 106135.</title>
        <authorList>
            <person name="Hosoyama A."/>
            <person name="Uohara A."/>
            <person name="Ohji S."/>
            <person name="Ichikawa N."/>
        </authorList>
    </citation>
    <scope>NUCLEOTIDE SEQUENCE [LARGE SCALE GENOMIC DNA]</scope>
    <source>
        <strain evidence="2 3">NBRC 106135</strain>
    </source>
</reference>
<organism evidence="2 3">
    <name type="scientific">Segetibacter aerophilus</name>
    <dbReference type="NCBI Taxonomy" id="670293"/>
    <lineage>
        <taxon>Bacteria</taxon>
        <taxon>Pseudomonadati</taxon>
        <taxon>Bacteroidota</taxon>
        <taxon>Chitinophagia</taxon>
        <taxon>Chitinophagales</taxon>
        <taxon>Chitinophagaceae</taxon>
        <taxon>Segetibacter</taxon>
    </lineage>
</organism>
<dbReference type="EMBL" id="BJYT01000006">
    <property type="protein sequence ID" value="GEO09426.1"/>
    <property type="molecule type" value="Genomic_DNA"/>
</dbReference>
<keyword evidence="1" id="KW-0812">Transmembrane</keyword>
<dbReference type="Proteomes" id="UP000321513">
    <property type="component" value="Unassembled WGS sequence"/>
</dbReference>
<accession>A0A512BBS4</accession>
<keyword evidence="1" id="KW-0472">Membrane</keyword>
<sequence length="81" mass="9167">MFSPLLNIVMQYAGSVVAGIAVGLICKAYFAAQMQSKIRGYQSDIVKSHSRILELDARNDKLEKRIKELEGTFVKDRLFMN</sequence>
<name>A0A512BBS4_9BACT</name>
<feature type="transmembrane region" description="Helical" evidence="1">
    <location>
        <begin position="12"/>
        <end position="32"/>
    </location>
</feature>
<evidence type="ECO:0000256" key="1">
    <source>
        <dbReference type="SAM" id="Phobius"/>
    </source>
</evidence>
<dbReference type="AlphaFoldDB" id="A0A512BBS4"/>
<evidence type="ECO:0000313" key="3">
    <source>
        <dbReference type="Proteomes" id="UP000321513"/>
    </source>
</evidence>
<evidence type="ECO:0000313" key="2">
    <source>
        <dbReference type="EMBL" id="GEO09426.1"/>
    </source>
</evidence>